<evidence type="ECO:0000313" key="1">
    <source>
        <dbReference type="EMBL" id="KAJ1188545.1"/>
    </source>
</evidence>
<evidence type="ECO:0000313" key="2">
    <source>
        <dbReference type="Proteomes" id="UP001066276"/>
    </source>
</evidence>
<dbReference type="Proteomes" id="UP001066276">
    <property type="component" value="Chromosome 3_1"/>
</dbReference>
<accession>A0AAV7UHN1</accession>
<proteinExistence type="predicted"/>
<name>A0AAV7UHN1_PLEWA</name>
<protein>
    <submittedName>
        <fullName evidence="1">Uncharacterized protein</fullName>
    </submittedName>
</protein>
<reference evidence="1" key="1">
    <citation type="journal article" date="2022" name="bioRxiv">
        <title>Sequencing and chromosome-scale assembly of the giantPleurodeles waltlgenome.</title>
        <authorList>
            <person name="Brown T."/>
            <person name="Elewa A."/>
            <person name="Iarovenko S."/>
            <person name="Subramanian E."/>
            <person name="Araus A.J."/>
            <person name="Petzold A."/>
            <person name="Susuki M."/>
            <person name="Suzuki K.-i.T."/>
            <person name="Hayashi T."/>
            <person name="Toyoda A."/>
            <person name="Oliveira C."/>
            <person name="Osipova E."/>
            <person name="Leigh N.D."/>
            <person name="Simon A."/>
            <person name="Yun M.H."/>
        </authorList>
    </citation>
    <scope>NUCLEOTIDE SEQUENCE</scope>
    <source>
        <strain evidence="1">20211129_DDA</strain>
        <tissue evidence="1">Liver</tissue>
    </source>
</reference>
<comment type="caution">
    <text evidence="1">The sequence shown here is derived from an EMBL/GenBank/DDBJ whole genome shotgun (WGS) entry which is preliminary data.</text>
</comment>
<sequence length="123" mass="13259">MACRPAAQPPSAHADVHESGVQGVMACQSARTKRRLHSRPGPSYGAATLHEALDCLTRCKGTRGLLSRRPRLVSVLLGLEPAHYRSALSWEACGGLGRGLDGPAPQRSRYYEALECGPSLRLR</sequence>
<organism evidence="1 2">
    <name type="scientific">Pleurodeles waltl</name>
    <name type="common">Iberian ribbed newt</name>
    <dbReference type="NCBI Taxonomy" id="8319"/>
    <lineage>
        <taxon>Eukaryota</taxon>
        <taxon>Metazoa</taxon>
        <taxon>Chordata</taxon>
        <taxon>Craniata</taxon>
        <taxon>Vertebrata</taxon>
        <taxon>Euteleostomi</taxon>
        <taxon>Amphibia</taxon>
        <taxon>Batrachia</taxon>
        <taxon>Caudata</taxon>
        <taxon>Salamandroidea</taxon>
        <taxon>Salamandridae</taxon>
        <taxon>Pleurodelinae</taxon>
        <taxon>Pleurodeles</taxon>
    </lineage>
</organism>
<dbReference type="AlphaFoldDB" id="A0AAV7UHN1"/>
<gene>
    <name evidence="1" type="ORF">NDU88_005306</name>
</gene>
<keyword evidence="2" id="KW-1185">Reference proteome</keyword>
<dbReference type="EMBL" id="JANPWB010000005">
    <property type="protein sequence ID" value="KAJ1188545.1"/>
    <property type="molecule type" value="Genomic_DNA"/>
</dbReference>